<keyword evidence="1" id="KW-0206">Cytoskeleton</keyword>
<name>A0A158QUG0_MESCO</name>
<dbReference type="GO" id="GO:0016226">
    <property type="term" value="P:iron-sulfur cluster assembly"/>
    <property type="evidence" value="ECO:0007669"/>
    <property type="project" value="UniProtKB-UniRule"/>
</dbReference>
<reference evidence="3 4" key="1">
    <citation type="submission" date="2018-10" db="EMBL/GenBank/DDBJ databases">
        <authorList>
            <consortium name="Pathogen Informatics"/>
        </authorList>
    </citation>
    <scope>NUCLEOTIDE SEQUENCE [LARGE SCALE GENOMIC DNA]</scope>
</reference>
<gene>
    <name evidence="3" type="ORF">MCOS_LOCUS6189</name>
</gene>
<comment type="subcellular location">
    <subcellularLocation>
        <location evidence="1">Cytoplasm</location>
        <location evidence="1">Cytoskeleton</location>
        <location evidence="1">Spindle</location>
    </subcellularLocation>
    <subcellularLocation>
        <location evidence="1">Nucleus</location>
    </subcellularLocation>
</comment>
<dbReference type="GO" id="GO:0051604">
    <property type="term" value="P:protein maturation"/>
    <property type="evidence" value="ECO:0007669"/>
    <property type="project" value="UniProtKB-UniRule"/>
</dbReference>
<dbReference type="STRING" id="53468.A0A158QUG0"/>
<comment type="similarity">
    <text evidence="1">Belongs to the MET18/MMS19 family.</text>
</comment>
<dbReference type="OrthoDB" id="342900at2759"/>
<dbReference type="PANTHER" id="PTHR12891">
    <property type="entry name" value="DNA REPAIR/TRANSCRIPTION PROTEIN MET18/MMS19"/>
    <property type="match status" value="1"/>
</dbReference>
<dbReference type="Proteomes" id="UP000267029">
    <property type="component" value="Unassembled WGS sequence"/>
</dbReference>
<evidence type="ECO:0000313" key="4">
    <source>
        <dbReference type="Proteomes" id="UP000267029"/>
    </source>
</evidence>
<comment type="subunit">
    <text evidence="1">Component of the CIA complex.</text>
</comment>
<protein>
    <recommendedName>
        <fullName evidence="1">MMS19 nucleotide excision repair protein</fullName>
    </recommendedName>
</protein>
<dbReference type="Pfam" id="PF14500">
    <property type="entry name" value="MMS19_N"/>
    <property type="match status" value="1"/>
</dbReference>
<dbReference type="AlphaFoldDB" id="A0A158QUG0"/>
<dbReference type="EMBL" id="UXSR01005241">
    <property type="protein sequence ID" value="VDD80186.1"/>
    <property type="molecule type" value="Genomic_DNA"/>
</dbReference>
<dbReference type="InterPro" id="IPR029240">
    <property type="entry name" value="MMS19_N"/>
</dbReference>
<dbReference type="GO" id="GO:0005634">
    <property type="term" value="C:nucleus"/>
    <property type="evidence" value="ECO:0007669"/>
    <property type="project" value="UniProtKB-SubCell"/>
</dbReference>
<dbReference type="PANTHER" id="PTHR12891:SF0">
    <property type="entry name" value="MMS19 NUCLEOTIDE EXCISION REPAIR PROTEIN HOMOLOG"/>
    <property type="match status" value="1"/>
</dbReference>
<comment type="function">
    <text evidence="1">Key component of the cytosolic iron-sulfur protein assembly (CIA) complex, a multiprotein complex that mediates the incorporation of iron-sulfur cluster into apoproteins specifically involved in DNA metabolism and genomic integrity. In the CIA complex, MMS19 acts as an adapter between early-acting CIA components and a subset of cellular target iron-sulfur proteins.</text>
</comment>
<feature type="domain" description="MMS19 N-terminal" evidence="2">
    <location>
        <begin position="10"/>
        <end position="252"/>
    </location>
</feature>
<keyword evidence="1" id="KW-0234">DNA repair</keyword>
<dbReference type="GO" id="GO:0005819">
    <property type="term" value="C:spindle"/>
    <property type="evidence" value="ECO:0007669"/>
    <property type="project" value="UniProtKB-SubCell"/>
</dbReference>
<dbReference type="InterPro" id="IPR039920">
    <property type="entry name" value="MMS19"/>
</dbReference>
<proteinExistence type="inferred from homology"/>
<dbReference type="GO" id="GO:0097361">
    <property type="term" value="C:cytosolic [4Fe-4S] assembly targeting complex"/>
    <property type="evidence" value="ECO:0007669"/>
    <property type="project" value="UniProtKB-UniRule"/>
</dbReference>
<sequence>MGKSDLLTLVESLNEGLTNPEAHLQKEAFVKLNVGIRSLPSKCFTEEGVSHVIDFYVSRLVLFHPDLVTTLLEGILWFADHQLLNAACAIRICSDECLDALQIPSLCKKDRLMAFRLLHALFSTPSTRQGLISMKFELIRRFIASVEREKDPECLMLIFPMHSIVLQHFELGHMAEEHFDCMAAYFPVDYAPPPGSPLTVARSELVDKLHACLFASRHLDGSLLLPLLLEKANSSWQEGRTDALALLADCLVGLPQAASFFSDFALNLPSGVEEDPIPANYVSAYLFAICNMVRELAIELEASDRTDNVRQLLTIVAGLAIMHKDEVLSLTSYLLLKSADVDFVEAFLDSLWSEKSEKEVMRLSGWFTLPPAGTESPLKSPPLGLASDCIVVAAVASLNGALLVRLFQRLAEPLLFPKVNPLPSDDCYYRSKFEQVVIISLDFLQGHTVDETQALSIIFNLSHTLKRSCSDLRLCAGDRQRCLAEIVAFNLLCRVLSYCTEVSEDVRKAFLEFIPHVLEHTAPSKDTEANMNVLRSEQRVLLSRIVSEPSPVGDGLMRLLLPIIEKNLSDSLECAAIEILQRASCNNSDIFKSLFTLLFERCSDTISMPPASRLVSSLLFVAKSLRRNDENRLLPFLASFLQNRVNNIIDLTDYLITALANEKADICLTDLLSVVRLTTSGLSEDLRSLLTSQLTSSPDRQNIVDRFTSLLLDSGELGLQDLQRACLVDNLHLLLQTSTDGEEDVLSLNADILHCQVNPLAVQKCYCLVGLRLRAAWEKSKMHISPSSDNSLEAAFLHGYLRLTSLLPDEIIGDYASDALEASVLAVTSGRYPLSTQALALSIVSRLVAAAEAVDSNFASSAISPNCADDFFAKLLHLGMVIANCGRTNFSFYTKPTTVSNLHFNLARCLRFLVGLSPSVTSRHRVGVRRLLEGLLDDDCQSVRLEASRAYNEWCLKV</sequence>
<keyword evidence="1" id="KW-0227">DNA damage</keyword>
<organism evidence="3 4">
    <name type="scientific">Mesocestoides corti</name>
    <name type="common">Flatworm</name>
    <dbReference type="NCBI Taxonomy" id="53468"/>
    <lineage>
        <taxon>Eukaryota</taxon>
        <taxon>Metazoa</taxon>
        <taxon>Spiralia</taxon>
        <taxon>Lophotrochozoa</taxon>
        <taxon>Platyhelminthes</taxon>
        <taxon>Cestoda</taxon>
        <taxon>Eucestoda</taxon>
        <taxon>Cyclophyllidea</taxon>
        <taxon>Mesocestoididae</taxon>
        <taxon>Mesocestoides</taxon>
    </lineage>
</organism>
<evidence type="ECO:0000259" key="2">
    <source>
        <dbReference type="Pfam" id="PF14500"/>
    </source>
</evidence>
<evidence type="ECO:0000256" key="1">
    <source>
        <dbReference type="RuleBase" id="RU367072"/>
    </source>
</evidence>
<keyword evidence="4" id="KW-1185">Reference proteome</keyword>
<keyword evidence="1" id="KW-0963">Cytoplasm</keyword>
<keyword evidence="1" id="KW-0539">Nucleus</keyword>
<accession>A0A158QUG0</accession>
<evidence type="ECO:0000313" key="3">
    <source>
        <dbReference type="EMBL" id="VDD80186.1"/>
    </source>
</evidence>
<dbReference type="GO" id="GO:0006281">
    <property type="term" value="P:DNA repair"/>
    <property type="evidence" value="ECO:0007669"/>
    <property type="project" value="UniProtKB-UniRule"/>
</dbReference>